<protein>
    <submittedName>
        <fullName evidence="2">Stress responsive protein</fullName>
    </submittedName>
</protein>
<dbReference type="AlphaFoldDB" id="A0A1F7RMT5"/>
<dbReference type="SUPFAM" id="SSF54909">
    <property type="entry name" value="Dimeric alpha+beta barrel"/>
    <property type="match status" value="1"/>
</dbReference>
<dbReference type="Pfam" id="PF07876">
    <property type="entry name" value="Dabb"/>
    <property type="match status" value="1"/>
</dbReference>
<dbReference type="InterPro" id="IPR013097">
    <property type="entry name" value="Dabb"/>
</dbReference>
<dbReference type="InterPro" id="IPR011008">
    <property type="entry name" value="Dimeric_a/b-barrel"/>
</dbReference>
<comment type="caution">
    <text evidence="2">The sequence shown here is derived from an EMBL/GenBank/DDBJ whole genome shotgun (WGS) entry which is preliminary data.</text>
</comment>
<dbReference type="Gene3D" id="3.30.70.100">
    <property type="match status" value="1"/>
</dbReference>
<dbReference type="PANTHER" id="PTHR37832">
    <property type="entry name" value="BLL2683 PROTEIN"/>
    <property type="match status" value="1"/>
</dbReference>
<gene>
    <name evidence="2" type="ORF">A2W05_08760</name>
</gene>
<reference evidence="2 3" key="1">
    <citation type="journal article" date="2016" name="Nat. Commun.">
        <title>Thousands of microbial genomes shed light on interconnected biogeochemical processes in an aquifer system.</title>
        <authorList>
            <person name="Anantharaman K."/>
            <person name="Brown C.T."/>
            <person name="Hug L.A."/>
            <person name="Sharon I."/>
            <person name="Castelle C.J."/>
            <person name="Probst A.J."/>
            <person name="Thomas B.C."/>
            <person name="Singh A."/>
            <person name="Wilkins M.J."/>
            <person name="Karaoz U."/>
            <person name="Brodie E.L."/>
            <person name="Williams K.H."/>
            <person name="Hubbard S.S."/>
            <person name="Banfield J.F."/>
        </authorList>
    </citation>
    <scope>NUCLEOTIDE SEQUENCE [LARGE SCALE GENOMIC DNA]</scope>
</reference>
<dbReference type="PANTHER" id="PTHR37832:SF1">
    <property type="entry name" value="STRESS-RESPONSE A_B BARREL DOMAIN-CONTAINING PROTEIN"/>
    <property type="match status" value="1"/>
</dbReference>
<evidence type="ECO:0000259" key="1">
    <source>
        <dbReference type="PROSITE" id="PS51502"/>
    </source>
</evidence>
<dbReference type="SMART" id="SM00886">
    <property type="entry name" value="Dabb"/>
    <property type="match status" value="1"/>
</dbReference>
<evidence type="ECO:0000313" key="2">
    <source>
        <dbReference type="EMBL" id="OGL42640.1"/>
    </source>
</evidence>
<dbReference type="PROSITE" id="PS51502">
    <property type="entry name" value="S_R_A_B_BARREL"/>
    <property type="match status" value="1"/>
</dbReference>
<feature type="domain" description="Stress-response A/B barrel" evidence="1">
    <location>
        <begin position="2"/>
        <end position="98"/>
    </location>
</feature>
<evidence type="ECO:0000313" key="3">
    <source>
        <dbReference type="Proteomes" id="UP000178797"/>
    </source>
</evidence>
<dbReference type="EMBL" id="MGDE01000264">
    <property type="protein sequence ID" value="OGL42640.1"/>
    <property type="molecule type" value="Genomic_DNA"/>
</dbReference>
<dbReference type="Proteomes" id="UP000178797">
    <property type="component" value="Unassembled WGS sequence"/>
</dbReference>
<organism evidence="2 3">
    <name type="scientific">Candidatus Schekmanbacteria bacterium RBG_16_38_10</name>
    <dbReference type="NCBI Taxonomy" id="1817879"/>
    <lineage>
        <taxon>Bacteria</taxon>
        <taxon>Candidatus Schekmaniibacteriota</taxon>
    </lineage>
</organism>
<name>A0A1F7RMT5_9BACT</name>
<sequence length="100" mass="11497">MIKHIVMFRLKESALGRSKNENLQELKVLLESLQEKIPVVKCLEVGINMGKSASASDIALYSEFDDMQALEDYRIHPEHVKVVEFIEKSCSERRVADYEV</sequence>
<accession>A0A1F7RMT5</accession>
<proteinExistence type="predicted"/>